<protein>
    <submittedName>
        <fullName evidence="1">Uncharacterized protein</fullName>
    </submittedName>
</protein>
<dbReference type="EMBL" id="JANAKD010000031">
    <property type="protein sequence ID" value="KAJ3498854.1"/>
    <property type="molecule type" value="Genomic_DNA"/>
</dbReference>
<comment type="caution">
    <text evidence="1">The sequence shown here is derived from an EMBL/GenBank/DDBJ whole genome shotgun (WGS) entry which is preliminary data.</text>
</comment>
<keyword evidence="2" id="KW-1185">Reference proteome</keyword>
<proteinExistence type="predicted"/>
<gene>
    <name evidence="1" type="ORF">NLG97_g802</name>
</gene>
<accession>A0ACC1R7A8</accession>
<evidence type="ECO:0000313" key="1">
    <source>
        <dbReference type="EMBL" id="KAJ3498854.1"/>
    </source>
</evidence>
<evidence type="ECO:0000313" key="2">
    <source>
        <dbReference type="Proteomes" id="UP001148737"/>
    </source>
</evidence>
<name>A0ACC1R7A8_9HYPO</name>
<organism evidence="1 2">
    <name type="scientific">Lecanicillium saksenae</name>
    <dbReference type="NCBI Taxonomy" id="468837"/>
    <lineage>
        <taxon>Eukaryota</taxon>
        <taxon>Fungi</taxon>
        <taxon>Dikarya</taxon>
        <taxon>Ascomycota</taxon>
        <taxon>Pezizomycotina</taxon>
        <taxon>Sordariomycetes</taxon>
        <taxon>Hypocreomycetidae</taxon>
        <taxon>Hypocreales</taxon>
        <taxon>Cordycipitaceae</taxon>
        <taxon>Lecanicillium</taxon>
    </lineage>
</organism>
<dbReference type="Proteomes" id="UP001148737">
    <property type="component" value="Unassembled WGS sequence"/>
</dbReference>
<sequence>MDDLARAEYPAMLSHLQPNQAAQVLNDRVKRIGKVNNEIADWLQERRRVEEQYVQGLRKLAQFRVPNAQSELGVFQTPWARILGAVERIAQTITIRRRPWYLLEMVSLFTVSRTGAKVSLRESNEAYDRFMDWVESRPVAPRPAQAGFQVVPR</sequence>
<reference evidence="1" key="1">
    <citation type="submission" date="2022-07" db="EMBL/GenBank/DDBJ databases">
        <title>Genome Sequence of Lecanicillium saksenae.</title>
        <authorList>
            <person name="Buettner E."/>
        </authorList>
    </citation>
    <scope>NUCLEOTIDE SEQUENCE</scope>
    <source>
        <strain evidence="1">VT-O1</strain>
    </source>
</reference>